<sequence length="52" mass="5521">MSSGSSPSTRSGASQACLGPWTACTGAGKTVQPLGKGNTKARKRRLPLYWRR</sequence>
<organism evidence="2 3">
    <name type="scientific">Puccinia striiformis f. sp. tritici PST-78</name>
    <dbReference type="NCBI Taxonomy" id="1165861"/>
    <lineage>
        <taxon>Eukaryota</taxon>
        <taxon>Fungi</taxon>
        <taxon>Dikarya</taxon>
        <taxon>Basidiomycota</taxon>
        <taxon>Pucciniomycotina</taxon>
        <taxon>Pucciniomycetes</taxon>
        <taxon>Pucciniales</taxon>
        <taxon>Pucciniaceae</taxon>
        <taxon>Puccinia</taxon>
    </lineage>
</organism>
<feature type="compositionally biased region" description="Basic residues" evidence="1">
    <location>
        <begin position="39"/>
        <end position="52"/>
    </location>
</feature>
<dbReference type="Proteomes" id="UP000054564">
    <property type="component" value="Unassembled WGS sequence"/>
</dbReference>
<reference evidence="3" key="1">
    <citation type="submission" date="2014-03" db="EMBL/GenBank/DDBJ databases">
        <title>The Genome Sequence of Puccinia striiformis f. sp. tritici PST-78.</title>
        <authorList>
            <consortium name="The Broad Institute Genome Sequencing Platform"/>
            <person name="Cuomo C."/>
            <person name="Hulbert S."/>
            <person name="Chen X."/>
            <person name="Walker B."/>
            <person name="Young S.K."/>
            <person name="Zeng Q."/>
            <person name="Gargeya S."/>
            <person name="Fitzgerald M."/>
            <person name="Haas B."/>
            <person name="Abouelleil A."/>
            <person name="Alvarado L."/>
            <person name="Arachchi H.M."/>
            <person name="Berlin A.M."/>
            <person name="Chapman S.B."/>
            <person name="Goldberg J."/>
            <person name="Griggs A."/>
            <person name="Gujja S."/>
            <person name="Hansen M."/>
            <person name="Howarth C."/>
            <person name="Imamovic A."/>
            <person name="Larimer J."/>
            <person name="McCowan C."/>
            <person name="Montmayeur A."/>
            <person name="Murphy C."/>
            <person name="Neiman D."/>
            <person name="Pearson M."/>
            <person name="Priest M."/>
            <person name="Roberts A."/>
            <person name="Saif S."/>
            <person name="Shea T."/>
            <person name="Sisk P."/>
            <person name="Sykes S."/>
            <person name="Wortman J."/>
            <person name="Nusbaum C."/>
            <person name="Birren B."/>
        </authorList>
    </citation>
    <scope>NUCLEOTIDE SEQUENCE [LARGE SCALE GENOMIC DNA]</scope>
    <source>
        <strain evidence="3">race PST-78</strain>
    </source>
</reference>
<dbReference type="AlphaFoldDB" id="A0A0L0VBJ1"/>
<keyword evidence="3" id="KW-1185">Reference proteome</keyword>
<dbReference type="EMBL" id="AJIL01000079">
    <property type="protein sequence ID" value="KNE96633.1"/>
    <property type="molecule type" value="Genomic_DNA"/>
</dbReference>
<feature type="region of interest" description="Disordered" evidence="1">
    <location>
        <begin position="28"/>
        <end position="52"/>
    </location>
</feature>
<evidence type="ECO:0000256" key="1">
    <source>
        <dbReference type="SAM" id="MobiDB-lite"/>
    </source>
</evidence>
<evidence type="ECO:0000313" key="3">
    <source>
        <dbReference type="Proteomes" id="UP000054564"/>
    </source>
</evidence>
<name>A0A0L0VBJ1_9BASI</name>
<proteinExistence type="predicted"/>
<protein>
    <submittedName>
        <fullName evidence="2">Uncharacterized protein</fullName>
    </submittedName>
</protein>
<gene>
    <name evidence="2" type="ORF">PSTG_10040</name>
</gene>
<accession>A0A0L0VBJ1</accession>
<comment type="caution">
    <text evidence="2">The sequence shown here is derived from an EMBL/GenBank/DDBJ whole genome shotgun (WGS) entry which is preliminary data.</text>
</comment>
<evidence type="ECO:0000313" key="2">
    <source>
        <dbReference type="EMBL" id="KNE96633.1"/>
    </source>
</evidence>